<sequence length="97" mass="11238">MCSLLDDWNWKLVVMKFASKEPELLLNLLKAILDRIEAQEAMKYEIGTQSRTTLEPTMDSCQIEQLSSMFSWLVGHLVDLKRLNAPNILQLRTTSFH</sequence>
<dbReference type="AlphaFoldDB" id="A0A7J7DFF5"/>
<dbReference type="EMBL" id="JAAARO010000007">
    <property type="protein sequence ID" value="KAF5745009.1"/>
    <property type="molecule type" value="Genomic_DNA"/>
</dbReference>
<protein>
    <submittedName>
        <fullName evidence="1">Las1-like family protein</fullName>
    </submittedName>
</protein>
<accession>A0A7J7DFF5</accession>
<evidence type="ECO:0000313" key="1">
    <source>
        <dbReference type="EMBL" id="KAF5745009.1"/>
    </source>
</evidence>
<reference evidence="1 2" key="1">
    <citation type="journal article" date="2020" name="Nat. Commun.">
        <title>Genome of Tripterygium wilfordii and identification of cytochrome P450 involved in triptolide biosynthesis.</title>
        <authorList>
            <person name="Tu L."/>
            <person name="Su P."/>
            <person name="Zhang Z."/>
            <person name="Gao L."/>
            <person name="Wang J."/>
            <person name="Hu T."/>
            <person name="Zhou J."/>
            <person name="Zhang Y."/>
            <person name="Zhao Y."/>
            <person name="Liu Y."/>
            <person name="Song Y."/>
            <person name="Tong Y."/>
            <person name="Lu Y."/>
            <person name="Yang J."/>
            <person name="Xu C."/>
            <person name="Jia M."/>
            <person name="Peters R.J."/>
            <person name="Huang L."/>
            <person name="Gao W."/>
        </authorList>
    </citation>
    <scope>NUCLEOTIDE SEQUENCE [LARGE SCALE GENOMIC DNA]</scope>
    <source>
        <strain evidence="2">cv. XIE 37</strain>
        <tissue evidence="1">Leaf</tissue>
    </source>
</reference>
<evidence type="ECO:0000313" key="2">
    <source>
        <dbReference type="Proteomes" id="UP000593562"/>
    </source>
</evidence>
<gene>
    <name evidence="1" type="ORF">HS088_TW07G00590</name>
</gene>
<dbReference type="InParanoid" id="A0A7J7DFF5"/>
<dbReference type="Proteomes" id="UP000593562">
    <property type="component" value="Unassembled WGS sequence"/>
</dbReference>
<proteinExistence type="predicted"/>
<keyword evidence="2" id="KW-1185">Reference proteome</keyword>
<organism evidence="1 2">
    <name type="scientific">Tripterygium wilfordii</name>
    <name type="common">Thunder God vine</name>
    <dbReference type="NCBI Taxonomy" id="458696"/>
    <lineage>
        <taxon>Eukaryota</taxon>
        <taxon>Viridiplantae</taxon>
        <taxon>Streptophyta</taxon>
        <taxon>Embryophyta</taxon>
        <taxon>Tracheophyta</taxon>
        <taxon>Spermatophyta</taxon>
        <taxon>Magnoliopsida</taxon>
        <taxon>eudicotyledons</taxon>
        <taxon>Gunneridae</taxon>
        <taxon>Pentapetalae</taxon>
        <taxon>rosids</taxon>
        <taxon>fabids</taxon>
        <taxon>Celastrales</taxon>
        <taxon>Celastraceae</taxon>
        <taxon>Tripterygium</taxon>
    </lineage>
</organism>
<comment type="caution">
    <text evidence="1">The sequence shown here is derived from an EMBL/GenBank/DDBJ whole genome shotgun (WGS) entry which is preliminary data.</text>
</comment>
<name>A0A7J7DFF5_TRIWF</name>